<evidence type="ECO:0000313" key="2">
    <source>
        <dbReference type="Proteomes" id="UP001140560"/>
    </source>
</evidence>
<name>A0A9W8Y447_9PLEO</name>
<dbReference type="Proteomes" id="UP001140560">
    <property type="component" value="Unassembled WGS sequence"/>
</dbReference>
<proteinExistence type="predicted"/>
<dbReference type="OrthoDB" id="5404335at2759"/>
<gene>
    <name evidence="1" type="ORF">N0V83_007583</name>
</gene>
<dbReference type="AlphaFoldDB" id="A0A9W8Y447"/>
<evidence type="ECO:0000313" key="1">
    <source>
        <dbReference type="EMBL" id="KAJ4367053.1"/>
    </source>
</evidence>
<sequence>MRPRATWAQIVQAFNITNPSSLVEAYHDSDRIPSAIDVPIQRVRLFDLAQLALWLGCTKVEVNTEGRYLRATGPVCTLKTEEIPTFGNAIRFEGDLAALMDRDLGAHDAATVLVADRICQGRFLSGIHVGELKAFRTHFDILCFCLGNKWSSKRYYEALQSAWPPRSVELERRIYGFADEIETLNVIQARLLLPDALLPKIPGAYKKLLVSEFDFGSNYNDCGYSHGENNLDQVSPAAGDLVSPYCVISGDQLGVLTQH</sequence>
<accession>A0A9W8Y447</accession>
<protein>
    <submittedName>
        <fullName evidence="1">Uncharacterized protein</fullName>
    </submittedName>
</protein>
<reference evidence="1" key="1">
    <citation type="submission" date="2022-10" db="EMBL/GenBank/DDBJ databases">
        <title>Tapping the CABI collections for fungal endophytes: first genome assemblies for Collariella, Neodidymelliopsis, Ascochyta clinopodiicola, Didymella pomorum, Didymosphaeria variabile, Neocosmospora piperis and Neocucurbitaria cava.</title>
        <authorList>
            <person name="Hill R."/>
        </authorList>
    </citation>
    <scope>NUCLEOTIDE SEQUENCE</scope>
    <source>
        <strain evidence="1">IMI 356814</strain>
    </source>
</reference>
<dbReference type="EMBL" id="JAPEUY010000013">
    <property type="protein sequence ID" value="KAJ4367053.1"/>
    <property type="molecule type" value="Genomic_DNA"/>
</dbReference>
<comment type="caution">
    <text evidence="1">The sequence shown here is derived from an EMBL/GenBank/DDBJ whole genome shotgun (WGS) entry which is preliminary data.</text>
</comment>
<organism evidence="1 2">
    <name type="scientific">Neocucurbitaria cava</name>
    <dbReference type="NCBI Taxonomy" id="798079"/>
    <lineage>
        <taxon>Eukaryota</taxon>
        <taxon>Fungi</taxon>
        <taxon>Dikarya</taxon>
        <taxon>Ascomycota</taxon>
        <taxon>Pezizomycotina</taxon>
        <taxon>Dothideomycetes</taxon>
        <taxon>Pleosporomycetidae</taxon>
        <taxon>Pleosporales</taxon>
        <taxon>Pleosporineae</taxon>
        <taxon>Cucurbitariaceae</taxon>
        <taxon>Neocucurbitaria</taxon>
    </lineage>
</organism>
<keyword evidence="2" id="KW-1185">Reference proteome</keyword>